<dbReference type="SMART" id="SM00239">
    <property type="entry name" value="C2"/>
    <property type="match status" value="4"/>
</dbReference>
<reference evidence="10 11" key="1">
    <citation type="journal article" date="2003" name="PLoS Biol.">
        <title>The genome sequence of Caenorhabditis briggsae: a platform for comparative genomics.</title>
        <authorList>
            <person name="Stein L.D."/>
            <person name="Bao Z."/>
            <person name="Blasiar D."/>
            <person name="Blumenthal T."/>
            <person name="Brent M.R."/>
            <person name="Chen N."/>
            <person name="Chinwalla A."/>
            <person name="Clarke L."/>
            <person name="Clee C."/>
            <person name="Coghlan A."/>
            <person name="Coulson A."/>
            <person name="D'Eustachio P."/>
            <person name="Fitch D.H."/>
            <person name="Fulton L.A."/>
            <person name="Fulton R.E."/>
            <person name="Griffiths-Jones S."/>
            <person name="Harris T.W."/>
            <person name="Hillier L.W."/>
            <person name="Kamath R."/>
            <person name="Kuwabara P.E."/>
            <person name="Mardis E.R."/>
            <person name="Marra M.A."/>
            <person name="Miner T.L."/>
            <person name="Minx P."/>
            <person name="Mullikin J.C."/>
            <person name="Plumb R.W."/>
            <person name="Rogers J."/>
            <person name="Schein J.E."/>
            <person name="Sohrmann M."/>
            <person name="Spieth J."/>
            <person name="Stajich J.E."/>
            <person name="Wei C."/>
            <person name="Willey D."/>
            <person name="Wilson R.K."/>
            <person name="Durbin R."/>
            <person name="Waterston R.H."/>
        </authorList>
    </citation>
    <scope>NUCLEOTIDE SEQUENCE [LARGE SCALE GENOMIC DNA]</scope>
    <source>
        <strain evidence="10 11">AF16</strain>
    </source>
</reference>
<dbReference type="Proteomes" id="UP000008549">
    <property type="component" value="Unassembled WGS sequence"/>
</dbReference>
<evidence type="ECO:0000256" key="1">
    <source>
        <dbReference type="ARBA" id="ARBA00004167"/>
    </source>
</evidence>
<proteinExistence type="inferred from homology"/>
<evidence type="ECO:0000313" key="11">
    <source>
        <dbReference type="Proteomes" id="UP000008549"/>
    </source>
</evidence>
<accession>A8XL24</accession>
<dbReference type="PROSITE" id="PS50004">
    <property type="entry name" value="C2"/>
    <property type="match status" value="5"/>
</dbReference>
<feature type="region of interest" description="Disordered" evidence="7">
    <location>
        <begin position="1"/>
        <end position="85"/>
    </location>
</feature>
<dbReference type="OMA" id="KHCGRTQ"/>
<evidence type="ECO:0000256" key="8">
    <source>
        <dbReference type="SAM" id="Phobius"/>
    </source>
</evidence>
<dbReference type="Gene3D" id="2.60.40.150">
    <property type="entry name" value="C2 domain"/>
    <property type="match status" value="3"/>
</dbReference>
<feature type="compositionally biased region" description="Polar residues" evidence="7">
    <location>
        <begin position="17"/>
        <end position="28"/>
    </location>
</feature>
<dbReference type="CDD" id="cd08374">
    <property type="entry name" value="C2F_Ferlin"/>
    <property type="match status" value="1"/>
</dbReference>
<sequence>MAVKDKLKKVKQKLTPVASSSEVSNNPENDGAEEDSDNNSKNTSKSSKRSSESTNGKSAFTDNSEDEGSEIELLPDDGKNFGKRKLQDTDKPCTWNILVRVIEAKDVSAGEIFEFMFDSVTLGRSGSARVRTVFDEKSKMTRTVTHAIPKWRQNILYTQKNIPLEKLASKVLILKLVRPTTLGETNIGEFSCYLSEVIHSPDRSVVAKWVALGFPGMDDEEPDDFAYENCGFLKVTLSVYRIDESPPQLIDDDGKEQIWSGAHLSDYTLKVRFFSVEQLIRKMINEKKLKKKQKFYVTVDCGGHKTETTQETAYLDEEDNTASVKFQQEIYIPIQWPTVISEVALHHKQWYNSYLQIVFSLYTKRGRSKTCIGKATIPLRKIYEPGETGFLPTFGPAYLNVFDCERVTRFSLFSKKNRGAQQDGSRFIGRLFLAIDCVEYMGESAAQRMHLDHSPIIEAEAITTRVQDIDYLQRSVEFYSAFCSMSALNMINPQFASDPICILMSIGPYGSISSETKSCSSSTLPAEPNWDGCKYFAMPWGNLRPVAEVNGAFESIEYRIEMSNVLMKMTNMLDKMIWEVRRIGNGAIDHVASVGIEALNYLEQMIESSSAYLKHVSIVTRSDLDRNLLSSRKEKVVKLKEHFEKEHFNVDYSDEEVDAKLLRMLLQMRSLTFDLAEDIQISIPPVIIKMMSYGKLIGFAKIPVLEIFQSGEDAQSGEWCGRTRPINIQWPTLLDQRNRKKEFVAVLHAKMWFGHNSRLSKWKDHVQPAEVRRFMEMYEMQSKGITLKWKDNDSGLYDGNGERSDKLPELQKGWTPVGHWVVMNTREMFVPRLGHQTIHDKAFEVQKKSEKGAWKHMKYTDFYGSELTREDFEKASKGYKTDTWVPDKFRNNGDDKGWVYSTNGVFFGDGVSTDREAKEHHNFRIRCIKRSRKLEAYNKELEDFEHFRTIMGNENWEVSKNWQFEKKTVFISILRVRKKVHITMEKMVLIGSEEEDTSERLNIKSNTDADDPRFRLYEYQMETAKWQLRCYVMWANALLPVVKNSSRAFVRVSFAHQTKQTMLVDNSQNPIWNETVMFRSVLIAGGTHDIMRYPPVISVEVVGECTNNEEANLGRFETTPTVICSKTDHRGTPQWFPLRFSKGRTRGAVLACFELYQEEEKDLIPLEPGLKHNAKERREIPSEFRPQFDKYHIQFLCWGVRNLKKHKLLAVRRPFVELAIGDQEFTLEPLKDVRKNPNFPEPMIVFAEVILPSALELSPPFIINLFDARSFNRKPLVGSCLISDLHKFISHIIPKAKSDHAEKWDVLEEIVLEEHDKIIKMVRLPTLTVDPMVPLDWWSRYYASMSQFHRSPGYPESGMEYLRVFRRPLEEMNGYNHFTDFLSTFPFVKSMKGDFDDPEEKEKAGELKCRLLVSKIKKDKPPAAINPVVDFVGPTECLVRIYIIEANGLISNARKGRVDSYVKLRCGKQKVNLKKNYRAECCDPIFGERIDVTVTIPLEKDLKITVMDKRRILTDQEIGSTTIDLENRLLTKWRATCGLSGQYTVHGEQQWRDQMTPLEILKSFKFVFVSKFRISLFQILLQNDLRVDKQIKEKRKGSQSRKSRSGFPMLFMSSKSELVLNETQLIWEFFSEEVAMLNSQRQKAGKEETDDKEEDRSPGSWDDVDLEMEKEKESWEKQRSKEVKPKKSAPGKEETAEGEIRKKAKLRIMGTQLETIALFLLRQINLVPEHVETRPLFSDKCGRIQKGELRMFVDIFPKEYGSIPAPFNISPRKPVSYQLRIAVMDVRGAIPVKRSFAEPVSDLYVKAFINGMTKGHKTDTHFRVLDGTGEFNWRFLLNFDYNPWEKKVVAYTKTRYFRKPVEELVDPILVIELWDKNKFRKDRLLGDIELDLLDFIEGIGSPADVGVYSTKQRKKRVKCPKCCTSRGCLCRCCIFCYETKCLCGRRKVKKKPFPKPVVFLFVEPEGYDDTVNIFEARNLYGWWPMLTDEYPHVSCESKQLQNCIKIQEEPQNAKKKNDDIGKDPKWIMGLVEMDMMLLTKQEADQEPAGKKRAEPNHSPFLEKPNRKTWANSWLVSRIKPCIKYFWHYYGLQILLWILIIALLALTIFALIQTWPIILVEIFKGIF</sequence>
<keyword evidence="6 8" id="KW-0472">Membrane</keyword>
<feature type="compositionally biased region" description="Basic and acidic residues" evidence="7">
    <location>
        <begin position="1644"/>
        <end position="1657"/>
    </location>
</feature>
<feature type="compositionally biased region" description="Basic and acidic residues" evidence="7">
    <location>
        <begin position="76"/>
        <end position="85"/>
    </location>
</feature>
<dbReference type="SMART" id="SM01200">
    <property type="entry name" value="FerA"/>
    <property type="match status" value="1"/>
</dbReference>
<gene>
    <name evidence="12" type="primary">fer-1</name>
    <name evidence="10" type="synonym">Cbr-fer-1</name>
    <name evidence="12" type="ORF">CBG14944</name>
    <name evidence="10" type="ORF">CBG_14944</name>
</gene>
<comment type="subcellular location">
    <subcellularLocation>
        <location evidence="1">Membrane</location>
        <topology evidence="1">Single-pass membrane protein</topology>
    </subcellularLocation>
</comment>
<dbReference type="InterPro" id="IPR006614">
    <property type="entry name" value="Peroxin/Ferlin"/>
</dbReference>
<keyword evidence="3 8" id="KW-0812">Transmembrane</keyword>
<dbReference type="FunCoup" id="A8XL24">
    <property type="interactions" value="133"/>
</dbReference>
<evidence type="ECO:0000256" key="3">
    <source>
        <dbReference type="ARBA" id="ARBA00022692"/>
    </source>
</evidence>
<feature type="domain" description="C2" evidence="9">
    <location>
        <begin position="1759"/>
        <end position="1906"/>
    </location>
</feature>
<feature type="compositionally biased region" description="Basic and acidic residues" evidence="7">
    <location>
        <begin position="1667"/>
        <end position="1698"/>
    </location>
</feature>
<dbReference type="InParanoid" id="A8XL24"/>
<evidence type="ECO:0000256" key="7">
    <source>
        <dbReference type="SAM" id="MobiDB-lite"/>
    </source>
</evidence>
<comment type="similarity">
    <text evidence="2">Belongs to the ferlin family.</text>
</comment>
<feature type="domain" description="C2" evidence="9">
    <location>
        <begin position="1174"/>
        <end position="1305"/>
    </location>
</feature>
<protein>
    <submittedName>
        <fullName evidence="10">Protein CBR-FER-1</fullName>
    </submittedName>
</protein>
<dbReference type="SUPFAM" id="SSF49562">
    <property type="entry name" value="C2 domain (Calcium/lipid-binding domain, CaLB)"/>
    <property type="match status" value="4"/>
</dbReference>
<evidence type="ECO:0000256" key="4">
    <source>
        <dbReference type="ARBA" id="ARBA00022737"/>
    </source>
</evidence>
<feature type="compositionally biased region" description="Acidic residues" evidence="7">
    <location>
        <begin position="63"/>
        <end position="75"/>
    </location>
</feature>
<dbReference type="InterPro" id="IPR037725">
    <property type="entry name" value="C2F_Ferlin"/>
</dbReference>
<feature type="domain" description="C2" evidence="9">
    <location>
        <begin position="1008"/>
        <end position="1136"/>
    </location>
</feature>
<dbReference type="GO" id="GO:0005886">
    <property type="term" value="C:plasma membrane"/>
    <property type="evidence" value="ECO:0007669"/>
    <property type="project" value="UniProtKB-ARBA"/>
</dbReference>
<dbReference type="InterPro" id="IPR037723">
    <property type="entry name" value="C2D_Ferlin"/>
</dbReference>
<dbReference type="eggNOG" id="KOG1326">
    <property type="taxonomic scope" value="Eukaryota"/>
</dbReference>
<dbReference type="PANTHER" id="PTHR12546">
    <property type="entry name" value="FER-1-LIKE"/>
    <property type="match status" value="1"/>
</dbReference>
<evidence type="ECO:0000256" key="5">
    <source>
        <dbReference type="ARBA" id="ARBA00022989"/>
    </source>
</evidence>
<organism evidence="10 11">
    <name type="scientific">Caenorhabditis briggsae</name>
    <dbReference type="NCBI Taxonomy" id="6238"/>
    <lineage>
        <taxon>Eukaryota</taxon>
        <taxon>Metazoa</taxon>
        <taxon>Ecdysozoa</taxon>
        <taxon>Nematoda</taxon>
        <taxon>Chromadorea</taxon>
        <taxon>Rhabditida</taxon>
        <taxon>Rhabditina</taxon>
        <taxon>Rhabditomorpha</taxon>
        <taxon>Rhabditoidea</taxon>
        <taxon>Rhabditidae</taxon>
        <taxon>Peloderinae</taxon>
        <taxon>Caenorhabditis</taxon>
    </lineage>
</organism>
<evidence type="ECO:0000256" key="2">
    <source>
        <dbReference type="ARBA" id="ARBA00007561"/>
    </source>
</evidence>
<dbReference type="InterPro" id="IPR012560">
    <property type="entry name" value="Ferlin_A-domain"/>
</dbReference>
<feature type="compositionally biased region" description="Basic residues" evidence="7">
    <location>
        <begin position="1"/>
        <end position="12"/>
    </location>
</feature>
<evidence type="ECO:0000256" key="6">
    <source>
        <dbReference type="ARBA" id="ARBA00023136"/>
    </source>
</evidence>
<evidence type="ECO:0000259" key="9">
    <source>
        <dbReference type="PROSITE" id="PS50004"/>
    </source>
</evidence>
<feature type="domain" description="C2" evidence="9">
    <location>
        <begin position="1417"/>
        <end position="1538"/>
    </location>
</feature>
<dbReference type="CDD" id="cd04037">
    <property type="entry name" value="C2E_Ferlin"/>
    <property type="match status" value="1"/>
</dbReference>
<evidence type="ECO:0000313" key="12">
    <source>
        <dbReference type="WormBase" id="CBG14944"/>
    </source>
</evidence>
<dbReference type="SMART" id="SM00694">
    <property type="entry name" value="DysFC"/>
    <property type="match status" value="1"/>
</dbReference>
<keyword evidence="11" id="KW-1185">Reference proteome</keyword>
<dbReference type="InterPro" id="IPR032362">
    <property type="entry name" value="Ferlin_C"/>
</dbReference>
<dbReference type="EMBL" id="HE600904">
    <property type="protein sequence ID" value="CAP33348.2"/>
    <property type="molecule type" value="Genomic_DNA"/>
</dbReference>
<dbReference type="InterPro" id="IPR037721">
    <property type="entry name" value="Ferlin"/>
</dbReference>
<dbReference type="InterPro" id="IPR055072">
    <property type="entry name" value="Ferlin_DSRM"/>
</dbReference>
<dbReference type="InterPro" id="IPR035892">
    <property type="entry name" value="C2_domain_sf"/>
</dbReference>
<dbReference type="GO" id="GO:0001778">
    <property type="term" value="P:plasma membrane repair"/>
    <property type="evidence" value="ECO:0000318"/>
    <property type="project" value="GO_Central"/>
</dbReference>
<name>A8XL24_CAEBR</name>
<dbReference type="InterPro" id="IPR000008">
    <property type="entry name" value="C2_dom"/>
</dbReference>
<evidence type="ECO:0000313" key="10">
    <source>
        <dbReference type="EMBL" id="CAP33348.2"/>
    </source>
</evidence>
<dbReference type="Pfam" id="PF00168">
    <property type="entry name" value="C2"/>
    <property type="match status" value="3"/>
</dbReference>
<feature type="transmembrane region" description="Helical" evidence="8">
    <location>
        <begin position="2086"/>
        <end position="2111"/>
    </location>
</feature>
<dbReference type="SMART" id="SM00693">
    <property type="entry name" value="DysFN"/>
    <property type="match status" value="2"/>
</dbReference>
<dbReference type="CDD" id="cd04017">
    <property type="entry name" value="C2D_Ferlin"/>
    <property type="match status" value="1"/>
</dbReference>
<dbReference type="PANTHER" id="PTHR12546:SF33">
    <property type="entry name" value="SPERM VESICLE FUSION PROTEIN FER-1"/>
    <property type="match status" value="1"/>
</dbReference>
<reference evidence="10 11" key="2">
    <citation type="journal article" date="2011" name="PLoS Genet.">
        <title>Caenorhabditis briggsae recombinant inbred line genotypes reveal inter-strain incompatibility and the evolution of recombination.</title>
        <authorList>
            <person name="Ross J.A."/>
            <person name="Koboldt D.C."/>
            <person name="Staisch J.E."/>
            <person name="Chamberlin H.M."/>
            <person name="Gupta B.P."/>
            <person name="Miller R.D."/>
            <person name="Baird S.E."/>
            <person name="Haag E.S."/>
        </authorList>
    </citation>
    <scope>NUCLEOTIDE SEQUENCE [LARGE SCALE GENOMIC DNA]</scope>
    <source>
        <strain evidence="10 11">AF16</strain>
    </source>
</reference>
<dbReference type="InterPro" id="IPR012561">
    <property type="entry name" value="Ferlin_B-domain"/>
</dbReference>
<dbReference type="WormBase" id="CBG14944">
    <property type="protein sequence ID" value="CBP43845"/>
    <property type="gene ID" value="WBGene00035318"/>
    <property type="gene designation" value="Cbr-fer-1"/>
</dbReference>
<dbReference type="HOGENOM" id="CLU_001183_2_0_1"/>
<keyword evidence="4" id="KW-0677">Repeat</keyword>
<dbReference type="STRING" id="6238.A8XL24"/>
<feature type="domain" description="C2" evidence="9">
    <location>
        <begin position="243"/>
        <end position="392"/>
    </location>
</feature>
<dbReference type="InterPro" id="IPR037724">
    <property type="entry name" value="C2E_Ferlin"/>
</dbReference>
<feature type="region of interest" description="Disordered" evidence="7">
    <location>
        <begin position="1640"/>
        <end position="1698"/>
    </location>
</feature>
<dbReference type="Pfam" id="PF08150">
    <property type="entry name" value="FerB"/>
    <property type="match status" value="1"/>
</dbReference>
<dbReference type="GO" id="GO:0033292">
    <property type="term" value="P:T-tubule organization"/>
    <property type="evidence" value="ECO:0000318"/>
    <property type="project" value="GO_Central"/>
</dbReference>
<dbReference type="Pfam" id="PF08165">
    <property type="entry name" value="FerA"/>
    <property type="match status" value="1"/>
</dbReference>
<keyword evidence="5 8" id="KW-1133">Transmembrane helix</keyword>
<dbReference type="Pfam" id="PF16165">
    <property type="entry name" value="Ferlin_C"/>
    <property type="match status" value="1"/>
</dbReference>
<dbReference type="GO" id="GO:0061025">
    <property type="term" value="P:membrane fusion"/>
    <property type="evidence" value="ECO:0000318"/>
    <property type="project" value="GO_Central"/>
</dbReference>
<dbReference type="Pfam" id="PF22901">
    <property type="entry name" value="dsrm_Ferlin"/>
    <property type="match status" value="1"/>
</dbReference>
<dbReference type="SMART" id="SM01201">
    <property type="entry name" value="FerB"/>
    <property type="match status" value="1"/>
</dbReference>